<dbReference type="InterPro" id="IPR008979">
    <property type="entry name" value="Galactose-bd-like_sf"/>
</dbReference>
<reference evidence="2" key="2">
    <citation type="submission" date="2015-01" db="EMBL/GenBank/DDBJ databases">
        <title>Evolutionary Origins and Diversification of the Mycorrhizal Mutualists.</title>
        <authorList>
            <consortium name="DOE Joint Genome Institute"/>
            <consortium name="Mycorrhizal Genomics Consortium"/>
            <person name="Kohler A."/>
            <person name="Kuo A."/>
            <person name="Nagy L.G."/>
            <person name="Floudas D."/>
            <person name="Copeland A."/>
            <person name="Barry K.W."/>
            <person name="Cichocki N."/>
            <person name="Veneault-Fourrey C."/>
            <person name="LaButti K."/>
            <person name="Lindquist E.A."/>
            <person name="Lipzen A."/>
            <person name="Lundell T."/>
            <person name="Morin E."/>
            <person name="Murat C."/>
            <person name="Riley R."/>
            <person name="Ohm R."/>
            <person name="Sun H."/>
            <person name="Tunlid A."/>
            <person name="Henrissat B."/>
            <person name="Grigoriev I.V."/>
            <person name="Hibbett D.S."/>
            <person name="Martin F."/>
        </authorList>
    </citation>
    <scope>NUCLEOTIDE SEQUENCE [LARGE SCALE GENOMIC DNA]</scope>
    <source>
        <strain evidence="2">MAFF 305830</strain>
    </source>
</reference>
<evidence type="ECO:0008006" key="3">
    <source>
        <dbReference type="Google" id="ProtNLM"/>
    </source>
</evidence>
<gene>
    <name evidence="1" type="ORF">M408DRAFT_20914</name>
</gene>
<dbReference type="AlphaFoldDB" id="A0A0C3BJP6"/>
<name>A0A0C3BJP6_SERVB</name>
<dbReference type="EMBL" id="KN824281">
    <property type="protein sequence ID" value="KIM31686.1"/>
    <property type="molecule type" value="Genomic_DNA"/>
</dbReference>
<sequence>MSIISENTKIKVSSTLDKSTPRKSLIDRDPGTCWTSTQGLPQWVQLSFPAEAKVHPKQLFLTFQGGFVATRVAVYTTSDLTRDPEWTFCKHIFPDDVNRKQQFDLTTPNELNNTDEEQIGKQGDETEKPVAQIKLEFEQSSDFFGRVTIYDLDIHGVIASEG</sequence>
<accession>A0A0C3BJP6</accession>
<dbReference type="Gene3D" id="2.60.120.260">
    <property type="entry name" value="Galactose-binding domain-like"/>
    <property type="match status" value="1"/>
</dbReference>
<evidence type="ECO:0000313" key="1">
    <source>
        <dbReference type="EMBL" id="KIM31686.1"/>
    </source>
</evidence>
<dbReference type="SUPFAM" id="SSF49785">
    <property type="entry name" value="Galactose-binding domain-like"/>
    <property type="match status" value="1"/>
</dbReference>
<keyword evidence="2" id="KW-1185">Reference proteome</keyword>
<dbReference type="OrthoDB" id="10052260at2759"/>
<evidence type="ECO:0000313" key="2">
    <source>
        <dbReference type="Proteomes" id="UP000054097"/>
    </source>
</evidence>
<dbReference type="Proteomes" id="UP000054097">
    <property type="component" value="Unassembled WGS sequence"/>
</dbReference>
<proteinExistence type="predicted"/>
<dbReference type="STRING" id="933852.A0A0C3BJP6"/>
<organism evidence="1 2">
    <name type="scientific">Serendipita vermifera MAFF 305830</name>
    <dbReference type="NCBI Taxonomy" id="933852"/>
    <lineage>
        <taxon>Eukaryota</taxon>
        <taxon>Fungi</taxon>
        <taxon>Dikarya</taxon>
        <taxon>Basidiomycota</taxon>
        <taxon>Agaricomycotina</taxon>
        <taxon>Agaricomycetes</taxon>
        <taxon>Sebacinales</taxon>
        <taxon>Serendipitaceae</taxon>
        <taxon>Serendipita</taxon>
    </lineage>
</organism>
<protein>
    <recommendedName>
        <fullName evidence="3">F5/8 type C domain-containing protein</fullName>
    </recommendedName>
</protein>
<reference evidence="1 2" key="1">
    <citation type="submission" date="2014-04" db="EMBL/GenBank/DDBJ databases">
        <authorList>
            <consortium name="DOE Joint Genome Institute"/>
            <person name="Kuo A."/>
            <person name="Zuccaro A."/>
            <person name="Kohler A."/>
            <person name="Nagy L.G."/>
            <person name="Floudas D."/>
            <person name="Copeland A."/>
            <person name="Barry K.W."/>
            <person name="Cichocki N."/>
            <person name="Veneault-Fourrey C."/>
            <person name="LaButti K."/>
            <person name="Lindquist E.A."/>
            <person name="Lipzen A."/>
            <person name="Lundell T."/>
            <person name="Morin E."/>
            <person name="Murat C."/>
            <person name="Sun H."/>
            <person name="Tunlid A."/>
            <person name="Henrissat B."/>
            <person name="Grigoriev I.V."/>
            <person name="Hibbett D.S."/>
            <person name="Martin F."/>
            <person name="Nordberg H.P."/>
            <person name="Cantor M.N."/>
            <person name="Hua S.X."/>
        </authorList>
    </citation>
    <scope>NUCLEOTIDE SEQUENCE [LARGE SCALE GENOMIC DNA]</scope>
    <source>
        <strain evidence="1 2">MAFF 305830</strain>
    </source>
</reference>
<dbReference type="HOGENOM" id="CLU_133965_0_0_1"/>